<dbReference type="InterPro" id="IPR000415">
    <property type="entry name" value="Nitroreductase-like"/>
</dbReference>
<dbReference type="KEGG" id="splu:LK06_001150"/>
<dbReference type="SUPFAM" id="SSF55469">
    <property type="entry name" value="FMN-dependent nitroreductase-like"/>
    <property type="match status" value="1"/>
</dbReference>
<evidence type="ECO:0000313" key="4">
    <source>
        <dbReference type="Proteomes" id="UP000031501"/>
    </source>
</evidence>
<reference evidence="3 4" key="1">
    <citation type="submission" date="2017-07" db="EMBL/GenBank/DDBJ databases">
        <title>Genome sequence of Streptomyces pluripotens MUSC 137T.</title>
        <authorList>
            <person name="Ser H.-L."/>
            <person name="Lee L.-H."/>
        </authorList>
    </citation>
    <scope>NUCLEOTIDE SEQUENCE [LARGE SCALE GENOMIC DNA]</scope>
    <source>
        <strain evidence="3 4">MUSC 137</strain>
    </source>
</reference>
<dbReference type="Gene3D" id="3.40.109.10">
    <property type="entry name" value="NADH Oxidase"/>
    <property type="match status" value="1"/>
</dbReference>
<gene>
    <name evidence="3" type="ORF">LK07_02240</name>
</gene>
<keyword evidence="1" id="KW-0812">Transmembrane</keyword>
<sequence>MTQSGVRRSGTESAAPRARGSALWRLKVRLQFTGWLQYLPTVCIALAFALVAAAGWVIGAWPVILFWLPAGAASLLLVTFVFDLVTVKLGLHPVEAVPERRDGLGAFDLMRARRSCRSFQSRDLAPAHRTELMESVRAHTRPDRLIGSSPVRMEYIAAPLTVWPVVGAHEFLVAIAPRTYDRLAVVDVGRSLQKVVLDATRMGLATCWIGPGADQKSVVQHLGDRFDPEKDHVICVCAVGYRSRFMPSAIRAMQTLQHRRLPLASLFFADPHFREPLDVTRFPWEAYGRCYEVCQWAPSSFNGQTTRCAAVVEPNGGEERPVRFDFCASTTSRYYAPVALGIWCANWETGCQELDINGHFAVLSPGERGVQGAPELPRYDVSWVVDHPATT</sequence>
<dbReference type="EMBL" id="CP022433">
    <property type="protein sequence ID" value="ASN23035.1"/>
    <property type="molecule type" value="Genomic_DNA"/>
</dbReference>
<keyword evidence="1" id="KW-1133">Transmembrane helix</keyword>
<feature type="transmembrane region" description="Helical" evidence="1">
    <location>
        <begin position="64"/>
        <end position="85"/>
    </location>
</feature>
<organism evidence="3 4">
    <name type="scientific">Streptomyces pluripotens</name>
    <dbReference type="NCBI Taxonomy" id="1355015"/>
    <lineage>
        <taxon>Bacteria</taxon>
        <taxon>Bacillati</taxon>
        <taxon>Actinomycetota</taxon>
        <taxon>Actinomycetes</taxon>
        <taxon>Kitasatosporales</taxon>
        <taxon>Streptomycetaceae</taxon>
        <taxon>Streptomyces</taxon>
    </lineage>
</organism>
<feature type="transmembrane region" description="Helical" evidence="1">
    <location>
        <begin position="35"/>
        <end position="58"/>
    </location>
</feature>
<keyword evidence="4" id="KW-1185">Reference proteome</keyword>
<evidence type="ECO:0000313" key="3">
    <source>
        <dbReference type="EMBL" id="ASN23035.1"/>
    </source>
</evidence>
<feature type="domain" description="Putative nitroreductase TM1586" evidence="2">
    <location>
        <begin position="108"/>
        <end position="267"/>
    </location>
</feature>
<dbReference type="AlphaFoldDB" id="A0A221NU18"/>
<accession>A0A221NU18</accession>
<evidence type="ECO:0000259" key="2">
    <source>
        <dbReference type="Pfam" id="PF14512"/>
    </source>
</evidence>
<proteinExistence type="predicted"/>
<keyword evidence="1" id="KW-0472">Membrane</keyword>
<dbReference type="GO" id="GO:0016491">
    <property type="term" value="F:oxidoreductase activity"/>
    <property type="evidence" value="ECO:0007669"/>
    <property type="project" value="InterPro"/>
</dbReference>
<evidence type="ECO:0000256" key="1">
    <source>
        <dbReference type="SAM" id="Phobius"/>
    </source>
</evidence>
<protein>
    <submittedName>
        <fullName evidence="3">Nitroreductase</fullName>
    </submittedName>
</protein>
<dbReference type="Proteomes" id="UP000031501">
    <property type="component" value="Chromosome"/>
</dbReference>
<name>A0A221NU18_9ACTN</name>
<dbReference type="Pfam" id="PF14512">
    <property type="entry name" value="TM1586_NiRdase"/>
    <property type="match status" value="1"/>
</dbReference>
<dbReference type="OrthoDB" id="9814075at2"/>
<dbReference type="InterPro" id="IPR029478">
    <property type="entry name" value="TM1586_NiRdase"/>
</dbReference>